<reference evidence="1 2" key="1">
    <citation type="journal article" date="2016" name="Nat. Commun.">
        <title>Thousands of microbial genomes shed light on interconnected biogeochemical processes in an aquifer system.</title>
        <authorList>
            <person name="Anantharaman K."/>
            <person name="Brown C.T."/>
            <person name="Hug L.A."/>
            <person name="Sharon I."/>
            <person name="Castelle C.J."/>
            <person name="Probst A.J."/>
            <person name="Thomas B.C."/>
            <person name="Singh A."/>
            <person name="Wilkins M.J."/>
            <person name="Karaoz U."/>
            <person name="Brodie E.L."/>
            <person name="Williams K.H."/>
            <person name="Hubbard S.S."/>
            <person name="Banfield J.F."/>
        </authorList>
    </citation>
    <scope>NUCLEOTIDE SEQUENCE [LARGE SCALE GENOMIC DNA]</scope>
</reference>
<dbReference type="EMBL" id="MFNE01000043">
    <property type="protein sequence ID" value="OGG94020.1"/>
    <property type="molecule type" value="Genomic_DNA"/>
</dbReference>
<accession>A0A1F6G7D8</accession>
<evidence type="ECO:0008006" key="3">
    <source>
        <dbReference type="Google" id="ProtNLM"/>
    </source>
</evidence>
<comment type="caution">
    <text evidence="1">The sequence shown here is derived from an EMBL/GenBank/DDBJ whole genome shotgun (WGS) entry which is preliminary data.</text>
</comment>
<proteinExistence type="predicted"/>
<dbReference type="InterPro" id="IPR034660">
    <property type="entry name" value="DinB/YfiT-like"/>
</dbReference>
<dbReference type="Gene3D" id="1.20.120.450">
    <property type="entry name" value="dinb family like domain"/>
    <property type="match status" value="1"/>
</dbReference>
<dbReference type="STRING" id="1817772.A2527_09200"/>
<evidence type="ECO:0000313" key="2">
    <source>
        <dbReference type="Proteomes" id="UP000178449"/>
    </source>
</evidence>
<sequence length="150" mass="17228">MSQLESLRLFYEELLLPLEVPLAHWPEPEEERELSPLWHLGHMAEEVARVLVSPFDKESNLPHQFSGKFQGSLAQDAWRGPWPEFDEIKAWWETLFMGLASLEELHQTNPAIDPAIDLGGHPLASAQEAWDYALFHTGFHLGRVHQLVGW</sequence>
<dbReference type="Proteomes" id="UP000178449">
    <property type="component" value="Unassembled WGS sequence"/>
</dbReference>
<organism evidence="1 2">
    <name type="scientific">Candidatus Lambdaproteobacteria bacterium RIFOXYD2_FULL_50_16</name>
    <dbReference type="NCBI Taxonomy" id="1817772"/>
    <lineage>
        <taxon>Bacteria</taxon>
        <taxon>Pseudomonadati</taxon>
        <taxon>Pseudomonadota</taxon>
        <taxon>Candidatus Lambdaproteobacteria</taxon>
    </lineage>
</organism>
<dbReference type="AlphaFoldDB" id="A0A1F6G7D8"/>
<evidence type="ECO:0000313" key="1">
    <source>
        <dbReference type="EMBL" id="OGG94020.1"/>
    </source>
</evidence>
<protein>
    <recommendedName>
        <fullName evidence="3">DinB-like domain-containing protein</fullName>
    </recommendedName>
</protein>
<name>A0A1F6G7D8_9PROT</name>
<gene>
    <name evidence="1" type="ORF">A2527_09200</name>
</gene>